<dbReference type="Proteomes" id="UP000001733">
    <property type="component" value="Chromosome"/>
</dbReference>
<dbReference type="KEGG" id="dth:DICTH_1058"/>
<accession>B5YEE9</accession>
<evidence type="ECO:0000256" key="1">
    <source>
        <dbReference type="SAM" id="Phobius"/>
    </source>
</evidence>
<dbReference type="EMBL" id="CP001146">
    <property type="protein sequence ID" value="ACI19368.1"/>
    <property type="molecule type" value="Genomic_DNA"/>
</dbReference>
<sequence length="190" mass="21975">MKIKKDKGFTLVETLIVIVIFMIIFSLIFGALLYSFQISRSQQIYNEILDDMSIFIQQLSNDLRQAYTITFPSYSSSNDSTSDFSQNKLIEFNTVDENNHIRKIVYLPGTANSKGMRAILYSLNLSNDNGATFQQIINSQPLTEKVFRNVIIRRPFWDPRVVEVEIFAESILPYGNTMSIYRTFLISLRQ</sequence>
<dbReference type="AlphaFoldDB" id="B5YEE9"/>
<dbReference type="HOGENOM" id="CLU_1432466_0_0_0"/>
<keyword evidence="3" id="KW-1185">Reference proteome</keyword>
<dbReference type="eggNOG" id="COG4966">
    <property type="taxonomic scope" value="Bacteria"/>
</dbReference>
<dbReference type="STRING" id="309799.DICTH_1058"/>
<evidence type="ECO:0000313" key="3">
    <source>
        <dbReference type="Proteomes" id="UP000001733"/>
    </source>
</evidence>
<evidence type="ECO:0000313" key="2">
    <source>
        <dbReference type="EMBL" id="ACI19368.1"/>
    </source>
</evidence>
<dbReference type="PROSITE" id="PS00409">
    <property type="entry name" value="PROKAR_NTER_METHYL"/>
    <property type="match status" value="1"/>
</dbReference>
<name>B5YEE9_DICT6</name>
<dbReference type="PaxDb" id="309799-DICTH_1058"/>
<dbReference type="InterPro" id="IPR045584">
    <property type="entry name" value="Pilin-like"/>
</dbReference>
<protein>
    <submittedName>
        <fullName evidence="2">Prepilin-type N-terminal cleavage/methylation domain protein</fullName>
    </submittedName>
</protein>
<proteinExistence type="predicted"/>
<dbReference type="OrthoDB" id="9927490at2"/>
<dbReference type="RefSeq" id="WP_012548000.1">
    <property type="nucleotide sequence ID" value="NC_011297.1"/>
</dbReference>
<keyword evidence="1" id="KW-0812">Transmembrane</keyword>
<reference evidence="2 3" key="1">
    <citation type="journal article" date="2014" name="Genome Announc.">
        <title>Complete Genome Sequence of the Extreme Thermophile Dictyoglomus thermophilum H-6-12.</title>
        <authorList>
            <person name="Coil D.A."/>
            <person name="Badger J.H."/>
            <person name="Forberger H.C."/>
            <person name="Riggs F."/>
            <person name="Madupu R."/>
            <person name="Fedorova N."/>
            <person name="Ward N."/>
            <person name="Robb F.T."/>
            <person name="Eisen J.A."/>
        </authorList>
    </citation>
    <scope>NUCLEOTIDE SEQUENCE [LARGE SCALE GENOMIC DNA]</scope>
    <source>
        <strain evidence="3">ATCC 35947 / DSM 3960 / H-6-12</strain>
    </source>
</reference>
<feature type="transmembrane region" description="Helical" evidence="1">
    <location>
        <begin position="12"/>
        <end position="36"/>
    </location>
</feature>
<dbReference type="Pfam" id="PF07963">
    <property type="entry name" value="N_methyl"/>
    <property type="match status" value="1"/>
</dbReference>
<gene>
    <name evidence="2" type="ordered locus">DICTH_1058</name>
</gene>
<keyword evidence="1" id="KW-1133">Transmembrane helix</keyword>
<dbReference type="SUPFAM" id="SSF54523">
    <property type="entry name" value="Pili subunits"/>
    <property type="match status" value="1"/>
</dbReference>
<organism evidence="2 3">
    <name type="scientific">Dictyoglomus thermophilum (strain ATCC 35947 / DSM 3960 / H-6-12)</name>
    <dbReference type="NCBI Taxonomy" id="309799"/>
    <lineage>
        <taxon>Bacteria</taxon>
        <taxon>Pseudomonadati</taxon>
        <taxon>Dictyoglomota</taxon>
        <taxon>Dictyoglomia</taxon>
        <taxon>Dictyoglomales</taxon>
        <taxon>Dictyoglomaceae</taxon>
        <taxon>Dictyoglomus</taxon>
    </lineage>
</organism>
<keyword evidence="1" id="KW-0472">Membrane</keyword>
<dbReference type="InterPro" id="IPR012902">
    <property type="entry name" value="N_methyl_site"/>
</dbReference>